<dbReference type="RefSeq" id="WP_091197134.1">
    <property type="nucleotide sequence ID" value="NZ_FOKC01000003.1"/>
</dbReference>
<gene>
    <name evidence="5" type="ORF">CXG46_06000</name>
    <name evidence="6" type="ORF">SAMN05192575_10370</name>
</gene>
<dbReference type="Proteomes" id="UP000233565">
    <property type="component" value="Unassembled WGS sequence"/>
</dbReference>
<dbReference type="Pfam" id="PF01230">
    <property type="entry name" value="HIT"/>
    <property type="match status" value="1"/>
</dbReference>
<evidence type="ECO:0000313" key="5">
    <source>
        <dbReference type="EMBL" id="PKH42807.1"/>
    </source>
</evidence>
<evidence type="ECO:0000313" key="7">
    <source>
        <dbReference type="Proteomes" id="UP000199113"/>
    </source>
</evidence>
<evidence type="ECO:0000313" key="8">
    <source>
        <dbReference type="Proteomes" id="UP000233565"/>
    </source>
</evidence>
<dbReference type="EMBL" id="FOKC01000003">
    <property type="protein sequence ID" value="SFB05185.1"/>
    <property type="molecule type" value="Genomic_DNA"/>
</dbReference>
<feature type="active site" description="Tele-AMP-histidine intermediate" evidence="1">
    <location>
        <position position="102"/>
    </location>
</feature>
<dbReference type="SUPFAM" id="SSF54197">
    <property type="entry name" value="HIT-like"/>
    <property type="match status" value="1"/>
</dbReference>
<evidence type="ECO:0000256" key="3">
    <source>
        <dbReference type="PROSITE-ProRule" id="PRU00464"/>
    </source>
</evidence>
<evidence type="ECO:0000313" key="6">
    <source>
        <dbReference type="EMBL" id="SFB05185.1"/>
    </source>
</evidence>
<dbReference type="Proteomes" id="UP000199113">
    <property type="component" value="Unassembled WGS sequence"/>
</dbReference>
<feature type="short sequence motif" description="Histidine triad motif" evidence="2 3">
    <location>
        <begin position="100"/>
        <end position="104"/>
    </location>
</feature>
<dbReference type="InterPro" id="IPR011146">
    <property type="entry name" value="HIT-like"/>
</dbReference>
<dbReference type="InterPro" id="IPR001310">
    <property type="entry name" value="Histidine_triad_HIT"/>
</dbReference>
<dbReference type="PRINTS" id="PR00332">
    <property type="entry name" value="HISTRIAD"/>
</dbReference>
<proteinExistence type="predicted"/>
<dbReference type="PANTHER" id="PTHR23089">
    <property type="entry name" value="HISTIDINE TRIAD HIT PROTEIN"/>
    <property type="match status" value="1"/>
</dbReference>
<dbReference type="PROSITE" id="PS51084">
    <property type="entry name" value="HIT_2"/>
    <property type="match status" value="1"/>
</dbReference>
<sequence length="117" mass="12129">MSETSADCIFCTIVAGEIPADVLASNEHAISFKDLNPQAPFHALVVPVDHHENAAASAAADPAIIGHLVSLADEVAKASGNEEYRLIANTGVGAGQSVFHTHFHVLGSTPAMTESLI</sequence>
<reference evidence="5 8" key="2">
    <citation type="submission" date="2017-12" db="EMBL/GenBank/DDBJ databases">
        <title>Pharmacopeia of the Arctic Ocean.</title>
        <authorList>
            <person name="Collins E."/>
            <person name="Ducluzeau A.-L."/>
        </authorList>
    </citation>
    <scope>NUCLEOTIDE SEQUENCE [LARGE SCALE GENOMIC DNA]</scope>
    <source>
        <strain evidence="5 8">DSM 23325</strain>
    </source>
</reference>
<feature type="domain" description="HIT" evidence="4">
    <location>
        <begin position="9"/>
        <end position="117"/>
    </location>
</feature>
<dbReference type="STRING" id="748909.SAMN05192575_10370"/>
<dbReference type="GO" id="GO:0003824">
    <property type="term" value="F:catalytic activity"/>
    <property type="evidence" value="ECO:0007669"/>
    <property type="project" value="InterPro"/>
</dbReference>
<reference evidence="6" key="1">
    <citation type="submission" date="2016-10" db="EMBL/GenBank/DDBJ databases">
        <authorList>
            <person name="de Groot N.N."/>
        </authorList>
    </citation>
    <scope>NUCLEOTIDE SEQUENCE [LARGE SCALE GENOMIC DNA]</scope>
    <source>
        <strain evidence="6">CGMCC 1.10697</strain>
    </source>
</reference>
<accession>A0A1I0XVU8</accession>
<dbReference type="Gene3D" id="3.30.428.10">
    <property type="entry name" value="HIT-like"/>
    <property type="match status" value="1"/>
</dbReference>
<keyword evidence="8" id="KW-1185">Reference proteome</keyword>
<name>A0A1I0XVU8_9ACTN</name>
<organism evidence="6 7">
    <name type="scientific">Nocardioides alpinus</name>
    <dbReference type="NCBI Taxonomy" id="748909"/>
    <lineage>
        <taxon>Bacteria</taxon>
        <taxon>Bacillati</taxon>
        <taxon>Actinomycetota</taxon>
        <taxon>Actinomycetes</taxon>
        <taxon>Propionibacteriales</taxon>
        <taxon>Nocardioidaceae</taxon>
        <taxon>Nocardioides</taxon>
    </lineage>
</organism>
<dbReference type="EMBL" id="PJBV01000012">
    <property type="protein sequence ID" value="PKH42807.1"/>
    <property type="molecule type" value="Genomic_DNA"/>
</dbReference>
<evidence type="ECO:0000256" key="1">
    <source>
        <dbReference type="PIRSR" id="PIRSR601310-1"/>
    </source>
</evidence>
<dbReference type="InterPro" id="IPR019808">
    <property type="entry name" value="Histidine_triad_CS"/>
</dbReference>
<dbReference type="PROSITE" id="PS00892">
    <property type="entry name" value="HIT_1"/>
    <property type="match status" value="1"/>
</dbReference>
<evidence type="ECO:0000256" key="2">
    <source>
        <dbReference type="PIRSR" id="PIRSR601310-3"/>
    </source>
</evidence>
<dbReference type="AlphaFoldDB" id="A0A1I0XVU8"/>
<protein>
    <submittedName>
        <fullName evidence="5">HIT domain-containing protein</fullName>
    </submittedName>
    <submittedName>
        <fullName evidence="6">Histidine triad (HIT) family protein</fullName>
    </submittedName>
</protein>
<dbReference type="InterPro" id="IPR036265">
    <property type="entry name" value="HIT-like_sf"/>
</dbReference>
<dbReference type="OrthoDB" id="9784774at2"/>
<evidence type="ECO:0000259" key="4">
    <source>
        <dbReference type="PROSITE" id="PS51084"/>
    </source>
</evidence>